<name>A0ABP8W011_9ACTN</name>
<dbReference type="EMBL" id="BAABIM010000001">
    <property type="protein sequence ID" value="GAA4674954.1"/>
    <property type="molecule type" value="Genomic_DNA"/>
</dbReference>
<keyword evidence="3" id="KW-1185">Reference proteome</keyword>
<dbReference type="RefSeq" id="WP_345263284.1">
    <property type="nucleotide sequence ID" value="NZ_BAABIM010000001.1"/>
</dbReference>
<reference evidence="3" key="1">
    <citation type="journal article" date="2019" name="Int. J. Syst. Evol. Microbiol.">
        <title>The Global Catalogue of Microorganisms (GCM) 10K type strain sequencing project: providing services to taxonomists for standard genome sequencing and annotation.</title>
        <authorList>
            <consortium name="The Broad Institute Genomics Platform"/>
            <consortium name="The Broad Institute Genome Sequencing Center for Infectious Disease"/>
            <person name="Wu L."/>
            <person name="Ma J."/>
        </authorList>
    </citation>
    <scope>NUCLEOTIDE SEQUENCE [LARGE SCALE GENOMIC DNA]</scope>
    <source>
        <strain evidence="3">JCM 18127</strain>
    </source>
</reference>
<comment type="caution">
    <text evidence="2">The sequence shown here is derived from an EMBL/GenBank/DDBJ whole genome shotgun (WGS) entry which is preliminary data.</text>
</comment>
<evidence type="ECO:0008006" key="4">
    <source>
        <dbReference type="Google" id="ProtNLM"/>
    </source>
</evidence>
<feature type="compositionally biased region" description="Polar residues" evidence="1">
    <location>
        <begin position="35"/>
        <end position="47"/>
    </location>
</feature>
<evidence type="ECO:0000313" key="3">
    <source>
        <dbReference type="Proteomes" id="UP001500621"/>
    </source>
</evidence>
<proteinExistence type="predicted"/>
<feature type="region of interest" description="Disordered" evidence="1">
    <location>
        <begin position="27"/>
        <end position="98"/>
    </location>
</feature>
<gene>
    <name evidence="2" type="ORF">GCM10023226_10170</name>
</gene>
<dbReference type="Proteomes" id="UP001500621">
    <property type="component" value="Unassembled WGS sequence"/>
</dbReference>
<accession>A0ABP8W011</accession>
<protein>
    <recommendedName>
        <fullName evidence="4">DUF1795 domain-containing protein</fullName>
    </recommendedName>
</protein>
<sequence length="218" mass="22535">MKVGRAHGGVLGATAVLVALVALVTGCGTDEPRTGGSQETSAETSQGASESPSDSGSPSDSASGAAESSTPSPSVAPADGPTLRTTDGVSVTVPRGFDDGQAGRLDTVVISQRESDLSEITVSTRQQVGEQDFETFKAISLESTPSAISLREEADRELLGQPAYHFAGAWNRYQRADEFGVVVDGTVVSLRFVLLKTLTPAQRDEVIEPVLASIAVDG</sequence>
<evidence type="ECO:0000256" key="1">
    <source>
        <dbReference type="SAM" id="MobiDB-lite"/>
    </source>
</evidence>
<dbReference type="PROSITE" id="PS51257">
    <property type="entry name" value="PROKAR_LIPOPROTEIN"/>
    <property type="match status" value="1"/>
</dbReference>
<feature type="compositionally biased region" description="Low complexity" evidence="1">
    <location>
        <begin position="48"/>
        <end position="69"/>
    </location>
</feature>
<evidence type="ECO:0000313" key="2">
    <source>
        <dbReference type="EMBL" id="GAA4674954.1"/>
    </source>
</evidence>
<organism evidence="2 3">
    <name type="scientific">Nocardioides nanhaiensis</name>
    <dbReference type="NCBI Taxonomy" id="1476871"/>
    <lineage>
        <taxon>Bacteria</taxon>
        <taxon>Bacillati</taxon>
        <taxon>Actinomycetota</taxon>
        <taxon>Actinomycetes</taxon>
        <taxon>Propionibacteriales</taxon>
        <taxon>Nocardioidaceae</taxon>
        <taxon>Nocardioides</taxon>
    </lineage>
</organism>